<comment type="caution">
    <text evidence="1">The sequence shown here is derived from an EMBL/GenBank/DDBJ whole genome shotgun (WGS) entry which is preliminary data.</text>
</comment>
<dbReference type="AlphaFoldDB" id="A0A2G5UPX3"/>
<dbReference type="InterPro" id="IPR038513">
    <property type="entry name" value="FAIM1_dom_sf"/>
</dbReference>
<proteinExistence type="predicted"/>
<organism evidence="1 2">
    <name type="scientific">Caenorhabditis nigoni</name>
    <dbReference type="NCBI Taxonomy" id="1611254"/>
    <lineage>
        <taxon>Eukaryota</taxon>
        <taxon>Metazoa</taxon>
        <taxon>Ecdysozoa</taxon>
        <taxon>Nematoda</taxon>
        <taxon>Chromadorea</taxon>
        <taxon>Rhabditida</taxon>
        <taxon>Rhabditina</taxon>
        <taxon>Rhabditomorpha</taxon>
        <taxon>Rhabditoidea</taxon>
        <taxon>Rhabditidae</taxon>
        <taxon>Peloderinae</taxon>
        <taxon>Caenorhabditis</taxon>
    </lineage>
</organism>
<protein>
    <submittedName>
        <fullName evidence="1">Uncharacterized protein</fullName>
    </submittedName>
</protein>
<dbReference type="STRING" id="1611254.A0A2G5UPX3"/>
<evidence type="ECO:0000313" key="1">
    <source>
        <dbReference type="EMBL" id="PIC41559.1"/>
    </source>
</evidence>
<dbReference type="GO" id="GO:1902042">
    <property type="term" value="P:negative regulation of extrinsic apoptotic signaling pathway via death domain receptors"/>
    <property type="evidence" value="ECO:0007669"/>
    <property type="project" value="TreeGrafter"/>
</dbReference>
<dbReference type="PANTHER" id="PTHR13088:SF3">
    <property type="entry name" value="FAS APOPTOTIC INHIBITORY MOLECULE 1"/>
    <property type="match status" value="1"/>
</dbReference>
<gene>
    <name evidence="1" type="primary">Cnig_chr_III.g8936</name>
    <name evidence="1" type="ORF">B9Z55_008936</name>
</gene>
<keyword evidence="2" id="KW-1185">Reference proteome</keyword>
<name>A0A2G5UPX3_9PELO</name>
<dbReference type="PANTHER" id="PTHR13088">
    <property type="entry name" value="FAS APOPTOTIC INHIBITORY MOLECULE FAIM"/>
    <property type="match status" value="1"/>
</dbReference>
<reference evidence="2" key="1">
    <citation type="submission" date="2017-10" db="EMBL/GenBank/DDBJ databases">
        <title>Rapid genome shrinkage in a self-fertile nematode reveals novel sperm competition proteins.</title>
        <authorList>
            <person name="Yin D."/>
            <person name="Schwarz E.M."/>
            <person name="Thomas C.G."/>
            <person name="Felde R.L."/>
            <person name="Korf I.F."/>
            <person name="Cutter A.D."/>
            <person name="Schartner C.M."/>
            <person name="Ralston E.J."/>
            <person name="Meyer B.J."/>
            <person name="Haag E.S."/>
        </authorList>
    </citation>
    <scope>NUCLEOTIDE SEQUENCE [LARGE SCALE GENOMIC DNA]</scope>
    <source>
        <strain evidence="2">JU1422</strain>
    </source>
</reference>
<dbReference type="EMBL" id="PDUG01000003">
    <property type="protein sequence ID" value="PIC41559.1"/>
    <property type="molecule type" value="Genomic_DNA"/>
</dbReference>
<dbReference type="OrthoDB" id="10292035at2759"/>
<sequence>MADIVLKWAIPVGVHCFHVEFRHHTVAEEASVFVDDTLNLEHCNVRPGGKYLFDLPHRQSSTIEKATCAVYIRLDGFDYKYILKVNGMSFESYKKEFHKRYDVWNPIIGNRATRIVLDKRELTVWGRGTLLKSTRDFGPVEGVETRFVISGTFCKIITFKTDIIRHNLYVGENNLKIEPFLD</sequence>
<dbReference type="Pfam" id="PF06905">
    <property type="entry name" value="FAIM1"/>
    <property type="match status" value="1"/>
</dbReference>
<evidence type="ECO:0000313" key="2">
    <source>
        <dbReference type="Proteomes" id="UP000230233"/>
    </source>
</evidence>
<dbReference type="InterPro" id="IPR010695">
    <property type="entry name" value="FAIM1"/>
</dbReference>
<dbReference type="Proteomes" id="UP000230233">
    <property type="component" value="Chromosome III"/>
</dbReference>
<dbReference type="Gene3D" id="2.40.128.180">
    <property type="match status" value="2"/>
</dbReference>
<accession>A0A2G5UPX3</accession>